<dbReference type="GO" id="GO:0043424">
    <property type="term" value="F:protein histidine kinase binding"/>
    <property type="evidence" value="ECO:0007669"/>
    <property type="project" value="UniProtKB-UniRule"/>
</dbReference>
<dbReference type="GO" id="GO:0009736">
    <property type="term" value="P:cytokinin-activated signaling pathway"/>
    <property type="evidence" value="ECO:0007669"/>
    <property type="project" value="UniProtKB-KW"/>
</dbReference>
<accession>A0A2N9GEX3</accession>
<dbReference type="Gene3D" id="1.20.120.160">
    <property type="entry name" value="HPT domain"/>
    <property type="match status" value="1"/>
</dbReference>
<feature type="coiled-coil region" evidence="3">
    <location>
        <begin position="114"/>
        <end position="141"/>
    </location>
</feature>
<keyword evidence="2" id="KW-0932">Cytokinin signaling pathway</keyword>
<reference evidence="6" key="1">
    <citation type="submission" date="2018-02" db="EMBL/GenBank/DDBJ databases">
        <authorList>
            <person name="Cohen D.B."/>
            <person name="Kent A.D."/>
        </authorList>
    </citation>
    <scope>NUCLEOTIDE SEQUENCE</scope>
</reference>
<dbReference type="PANTHER" id="PTHR28242">
    <property type="entry name" value="PHOSPHORELAY INTERMEDIATE PROTEIN YPD1"/>
    <property type="match status" value="1"/>
</dbReference>
<dbReference type="GO" id="GO:0005634">
    <property type="term" value="C:nucleus"/>
    <property type="evidence" value="ECO:0007669"/>
    <property type="project" value="UniProtKB-SubCell"/>
</dbReference>
<evidence type="ECO:0000256" key="2">
    <source>
        <dbReference type="RuleBase" id="RU369004"/>
    </source>
</evidence>
<comment type="function">
    <text evidence="2">Functions as a two-component phosphorelay mediators between cytokinin sensor histidine kinases and response regulators (B-type ARRs). Plays an important role in propagating cytokinin signal transduction.</text>
</comment>
<organism evidence="6">
    <name type="scientific">Fagus sylvatica</name>
    <name type="common">Beechnut</name>
    <dbReference type="NCBI Taxonomy" id="28930"/>
    <lineage>
        <taxon>Eukaryota</taxon>
        <taxon>Viridiplantae</taxon>
        <taxon>Streptophyta</taxon>
        <taxon>Embryophyta</taxon>
        <taxon>Tracheophyta</taxon>
        <taxon>Spermatophyta</taxon>
        <taxon>Magnoliopsida</taxon>
        <taxon>eudicotyledons</taxon>
        <taxon>Gunneridae</taxon>
        <taxon>Pentapetalae</taxon>
        <taxon>rosids</taxon>
        <taxon>fabids</taxon>
        <taxon>Fagales</taxon>
        <taxon>Fagaceae</taxon>
        <taxon>Fagus</taxon>
    </lineage>
</organism>
<protein>
    <recommendedName>
        <fullName evidence="2">Histidine-containing phosphotransfer protein</fullName>
    </recommendedName>
</protein>
<name>A0A2N9GEX3_FAGSY</name>
<keyword evidence="1 2" id="KW-0902">Two-component regulatory system</keyword>
<dbReference type="GO" id="GO:0009927">
    <property type="term" value="F:histidine phosphotransfer kinase activity"/>
    <property type="evidence" value="ECO:0007669"/>
    <property type="project" value="UniProtKB-UniRule"/>
</dbReference>
<evidence type="ECO:0000313" key="5">
    <source>
        <dbReference type="EMBL" id="SPC97986.1"/>
    </source>
</evidence>
<evidence type="ECO:0000256" key="1">
    <source>
        <dbReference type="ARBA" id="ARBA00023012"/>
    </source>
</evidence>
<feature type="region of interest" description="Disordered" evidence="4">
    <location>
        <begin position="144"/>
        <end position="163"/>
    </location>
</feature>
<dbReference type="GO" id="GO:0005829">
    <property type="term" value="C:cytosol"/>
    <property type="evidence" value="ECO:0007669"/>
    <property type="project" value="UniProtKB-SubCell"/>
</dbReference>
<evidence type="ECO:0000256" key="3">
    <source>
        <dbReference type="SAM" id="Coils"/>
    </source>
</evidence>
<dbReference type="GO" id="GO:0000160">
    <property type="term" value="P:phosphorelay signal transduction system"/>
    <property type="evidence" value="ECO:0007669"/>
    <property type="project" value="UniProtKB-UniRule"/>
</dbReference>
<gene>
    <name evidence="5" type="ORF">FSB_LOCUS25868</name>
    <name evidence="6" type="ORF">FSB_LOCUS25870</name>
</gene>
<comment type="domain">
    <text evidence="2">Histidine-containing phosphotransfer domain (HPt) contains an active histidine that mediates the phosphotransfer.</text>
</comment>
<evidence type="ECO:0000256" key="4">
    <source>
        <dbReference type="SAM" id="MobiDB-lite"/>
    </source>
</evidence>
<dbReference type="InterPro" id="IPR036641">
    <property type="entry name" value="HPT_dom_sf"/>
</dbReference>
<dbReference type="InterPro" id="IPR045871">
    <property type="entry name" value="AHP1-5/YPD1"/>
</dbReference>
<dbReference type="SUPFAM" id="SSF47226">
    <property type="entry name" value="Histidine-containing phosphotransfer domain, HPT domain"/>
    <property type="match status" value="1"/>
</dbReference>
<sequence>MAWNSLQQQIAYMRQSFFDEGILNEQFIRLESLEDERNPNVINSMFISYFTHAQNYFLNIDRAVRRTKVNVAKLDNCLRKFKHSSDSCGAQKMMNGIDQMLQCCWSWRESTDDEERLRIALQSLKAEYTTLKNKMEAYLELLRQATPAQSSNPPSNGTAGGHG</sequence>
<proteinExistence type="predicted"/>
<feature type="compositionally biased region" description="Polar residues" evidence="4">
    <location>
        <begin position="146"/>
        <end position="157"/>
    </location>
</feature>
<dbReference type="AlphaFoldDB" id="A0A2N9GEX3"/>
<evidence type="ECO:0000313" key="6">
    <source>
        <dbReference type="EMBL" id="SPC97988.1"/>
    </source>
</evidence>
<dbReference type="EMBL" id="OIVN01001820">
    <property type="protein sequence ID" value="SPC97986.1"/>
    <property type="molecule type" value="Genomic_DNA"/>
</dbReference>
<keyword evidence="3" id="KW-0175">Coiled coil</keyword>
<dbReference type="EMBL" id="OIVN01001820">
    <property type="protein sequence ID" value="SPC97988.1"/>
    <property type="molecule type" value="Genomic_DNA"/>
</dbReference>
<dbReference type="PANTHER" id="PTHR28242:SF41">
    <property type="entry name" value="HISTIDINE CONTAINING PHOSPHOTRANSFER PROTEIN"/>
    <property type="match status" value="1"/>
</dbReference>
<comment type="subcellular location">
    <subcellularLocation>
        <location evidence="2">Cytoplasm</location>
        <location evidence="2">Cytosol</location>
    </subcellularLocation>
    <subcellularLocation>
        <location evidence="2">Nucleus</location>
    </subcellularLocation>
</comment>